<dbReference type="PANTHER" id="PTHR48059:SF28">
    <property type="entry name" value="POLYGALACTURONASE INHIBITOR 1-LIKE"/>
    <property type="match status" value="1"/>
</dbReference>
<evidence type="ECO:0000313" key="10">
    <source>
        <dbReference type="EMBL" id="RAL37357.1"/>
    </source>
</evidence>
<accession>A0A328CVH2</accession>
<dbReference type="Pfam" id="PF00560">
    <property type="entry name" value="LRR_1"/>
    <property type="match status" value="2"/>
</dbReference>
<proteinExistence type="inferred from homology"/>
<keyword evidence="11" id="KW-1185">Reference proteome</keyword>
<evidence type="ECO:0000256" key="1">
    <source>
        <dbReference type="ARBA" id="ARBA00004196"/>
    </source>
</evidence>
<organism evidence="10 11">
    <name type="scientific">Cuscuta australis</name>
    <dbReference type="NCBI Taxonomy" id="267555"/>
    <lineage>
        <taxon>Eukaryota</taxon>
        <taxon>Viridiplantae</taxon>
        <taxon>Streptophyta</taxon>
        <taxon>Embryophyta</taxon>
        <taxon>Tracheophyta</taxon>
        <taxon>Spermatophyta</taxon>
        <taxon>Magnoliopsida</taxon>
        <taxon>eudicotyledons</taxon>
        <taxon>Gunneridae</taxon>
        <taxon>Pentapetalae</taxon>
        <taxon>asterids</taxon>
        <taxon>lamiids</taxon>
        <taxon>Solanales</taxon>
        <taxon>Convolvulaceae</taxon>
        <taxon>Cuscuteae</taxon>
        <taxon>Cuscuta</taxon>
        <taxon>Cuscuta subgen. Grammica</taxon>
        <taxon>Cuscuta sect. Cleistogrammica</taxon>
    </lineage>
</organism>
<keyword evidence="4 8" id="KW-0732">Signal</keyword>
<dbReference type="PANTHER" id="PTHR48059">
    <property type="entry name" value="POLYGALACTURONASE INHIBITOR 1"/>
    <property type="match status" value="1"/>
</dbReference>
<evidence type="ECO:0000256" key="8">
    <source>
        <dbReference type="SAM" id="SignalP"/>
    </source>
</evidence>
<dbReference type="Pfam" id="PF08263">
    <property type="entry name" value="LRRNT_2"/>
    <property type="match status" value="1"/>
</dbReference>
<dbReference type="Proteomes" id="UP000249390">
    <property type="component" value="Unassembled WGS sequence"/>
</dbReference>
<evidence type="ECO:0000256" key="4">
    <source>
        <dbReference type="ARBA" id="ARBA00022729"/>
    </source>
</evidence>
<keyword evidence="6" id="KW-0472">Membrane</keyword>
<keyword evidence="3" id="KW-0433">Leucine-rich repeat</keyword>
<keyword evidence="5" id="KW-0677">Repeat</keyword>
<feature type="domain" description="Leucine-rich repeat-containing N-terminal plant-type" evidence="9">
    <location>
        <begin position="35"/>
        <end position="70"/>
    </location>
</feature>
<evidence type="ECO:0000313" key="11">
    <source>
        <dbReference type="Proteomes" id="UP000249390"/>
    </source>
</evidence>
<evidence type="ECO:0000256" key="7">
    <source>
        <dbReference type="ARBA" id="ARBA00038043"/>
    </source>
</evidence>
<dbReference type="Gene3D" id="3.80.10.10">
    <property type="entry name" value="Ribonuclease Inhibitor"/>
    <property type="match status" value="2"/>
</dbReference>
<name>A0A328CVH2_9ASTE</name>
<dbReference type="FunFam" id="3.80.10.10:FF:000400">
    <property type="entry name" value="Nuclear pore complex protein NUP107"/>
    <property type="match status" value="1"/>
</dbReference>
<dbReference type="SUPFAM" id="SSF52058">
    <property type="entry name" value="L domain-like"/>
    <property type="match status" value="1"/>
</dbReference>
<gene>
    <name evidence="10" type="ORF">DM860_000051</name>
</gene>
<evidence type="ECO:0000259" key="9">
    <source>
        <dbReference type="Pfam" id="PF08263"/>
    </source>
</evidence>
<dbReference type="InterPro" id="IPR001611">
    <property type="entry name" value="Leu-rich_rpt"/>
</dbReference>
<comment type="caution">
    <text evidence="10">The sequence shown here is derived from an EMBL/GenBank/DDBJ whole genome shotgun (WGS) entry which is preliminary data.</text>
</comment>
<dbReference type="InterPro" id="IPR013210">
    <property type="entry name" value="LRR_N_plant-typ"/>
</dbReference>
<sequence length="366" mass="39602">MASPPPSMSSIFLIIPILALSLLLPHNAIGQTCNPKERDVLLKIKAHFKNPPSLSSWNPNTSDCSLWDGIGADDQGHVTRLRINNANDIVGPIPSFVDGLPFLKTLDFSGVPNLSGSIPVSIGNFRNLTSLSISESKVTGPIPLASVGRLTTLDMLDLRSNRLNGSIPSDFSRLTQLSYFNLNSNLLSGPIPDFIGRKLTKLNYIGLESNQLSGPIPASFSMLPVLTTLHLSQNQLVGPIPDPLGKVDVMSSVDISHNAIAGDASFLFGKKYTGLSFLYVNDNMLKFDFSNVELAPTLAIFNVSHNMIYGSLPRRFGQMKPDINYVDVSFNQLCGPIPNGRRFKTADPAIFAHNKCLCGGPLPACK</sequence>
<evidence type="ECO:0000256" key="5">
    <source>
        <dbReference type="ARBA" id="ARBA00022737"/>
    </source>
</evidence>
<comment type="subcellular location">
    <subcellularLocation>
        <location evidence="1">Cell envelope</location>
    </subcellularLocation>
    <subcellularLocation>
        <location evidence="2">Membrane</location>
    </subcellularLocation>
</comment>
<dbReference type="EMBL" id="NQVE01000215">
    <property type="protein sequence ID" value="RAL37357.1"/>
    <property type="molecule type" value="Genomic_DNA"/>
</dbReference>
<protein>
    <recommendedName>
        <fullName evidence="9">Leucine-rich repeat-containing N-terminal plant-type domain-containing protein</fullName>
    </recommendedName>
</protein>
<dbReference type="AlphaFoldDB" id="A0A328CVH2"/>
<feature type="chain" id="PRO_5016344866" description="Leucine-rich repeat-containing N-terminal plant-type domain-containing protein" evidence="8">
    <location>
        <begin position="31"/>
        <end position="366"/>
    </location>
</feature>
<comment type="similarity">
    <text evidence="7">Belongs to the polygalacturonase-inhibiting protein family.</text>
</comment>
<feature type="signal peptide" evidence="8">
    <location>
        <begin position="1"/>
        <end position="30"/>
    </location>
</feature>
<reference evidence="10 11" key="1">
    <citation type="submission" date="2018-06" db="EMBL/GenBank/DDBJ databases">
        <title>The Genome of Cuscuta australis (Dodder) Provides Insight into the Evolution of Plant Parasitism.</title>
        <authorList>
            <person name="Liu H."/>
        </authorList>
    </citation>
    <scope>NUCLEOTIDE SEQUENCE [LARGE SCALE GENOMIC DNA]</scope>
    <source>
        <strain evidence="11">cv. Yunnan</strain>
        <tissue evidence="10">Vines</tissue>
    </source>
</reference>
<evidence type="ECO:0000256" key="6">
    <source>
        <dbReference type="ARBA" id="ARBA00023136"/>
    </source>
</evidence>
<dbReference type="InterPro" id="IPR032675">
    <property type="entry name" value="LRR_dom_sf"/>
</dbReference>
<evidence type="ECO:0000256" key="3">
    <source>
        <dbReference type="ARBA" id="ARBA00022614"/>
    </source>
</evidence>
<evidence type="ECO:0000256" key="2">
    <source>
        <dbReference type="ARBA" id="ARBA00004370"/>
    </source>
</evidence>
<dbReference type="GO" id="GO:0016020">
    <property type="term" value="C:membrane"/>
    <property type="evidence" value="ECO:0007669"/>
    <property type="project" value="UniProtKB-SubCell"/>
</dbReference>
<dbReference type="InterPro" id="IPR051848">
    <property type="entry name" value="PGIP"/>
</dbReference>